<evidence type="ECO:0000259" key="2">
    <source>
        <dbReference type="Pfam" id="PF13454"/>
    </source>
</evidence>
<feature type="compositionally biased region" description="Basic and acidic residues" evidence="1">
    <location>
        <begin position="495"/>
        <end position="514"/>
    </location>
</feature>
<organism evidence="3 4">
    <name type="scientific">Staphylococcus ratti</name>
    <dbReference type="NCBI Taxonomy" id="2892440"/>
    <lineage>
        <taxon>Bacteria</taxon>
        <taxon>Bacillati</taxon>
        <taxon>Bacillota</taxon>
        <taxon>Bacilli</taxon>
        <taxon>Bacillales</taxon>
        <taxon>Staphylococcaceae</taxon>
        <taxon>Staphylococcus</taxon>
    </lineage>
</organism>
<dbReference type="PANTHER" id="PTHR40254:SF1">
    <property type="entry name" value="BLR0577 PROTEIN"/>
    <property type="match status" value="1"/>
</dbReference>
<evidence type="ECO:0000256" key="1">
    <source>
        <dbReference type="SAM" id="MobiDB-lite"/>
    </source>
</evidence>
<dbReference type="Proteomes" id="UP001197626">
    <property type="component" value="Chromosome"/>
</dbReference>
<accession>A0ABY3PF12</accession>
<dbReference type="SUPFAM" id="SSF51905">
    <property type="entry name" value="FAD/NAD(P)-binding domain"/>
    <property type="match status" value="2"/>
</dbReference>
<dbReference type="Pfam" id="PF13454">
    <property type="entry name" value="NAD_binding_9"/>
    <property type="match status" value="1"/>
</dbReference>
<dbReference type="InterPro" id="IPR052189">
    <property type="entry name" value="L-asp_N-monooxygenase_NS-form"/>
</dbReference>
<sequence length="532" mass="61465">MKVAIIGMGTAGVSVLRHLVKFKKFKKLEVDVYDNARNMGQGKPFQDDSEDLLTNVPVDMISLNQDNLNEFKEWYEAQQQFDYGKNVEYLPRFVFGHYMKSQLETFNSTYENLNIINEEVTHMYIEEASNQILLQSINVCTENDITSCKKYDYVFLTIGTMSYNDPYQLKGTTNYIQSPYPANRTLEEVREDDDIAIIGSGLASLDVIRYIVNHHKKKPIVVASRSGKMPSVRGEMIEITLKHVTPENFDDLKQRHMGFVPLENAIALFKQECEDYQIPLQKLLKRRKYDPIRDLNYDLNHPEAVGTLQSLLEAIKENMDWIWNSFSREDQERFIHKYQRYIVENSNPMPQETAKLVVKEIKDGNIKVLSGLESVRHYYGKFRLGFKQSDEEIKVNVVINATGSKKHLAQLDDDDALLLDIANRQIVQPHPMGGIQIVPTTNEVISPLYGTLNNLRAIGQTTNGVNYHRNGVPAIVQQAVRSVENLYETLKALKTLEKERDKSEKTNKDKYKKKDKDKKKKDKKKKNKKNKK</sequence>
<name>A0ABY3PF12_9STAP</name>
<dbReference type="InterPro" id="IPR038732">
    <property type="entry name" value="HpyO/CreE_NAD-binding"/>
</dbReference>
<proteinExistence type="predicted"/>
<dbReference type="RefSeq" id="WP_229293391.1">
    <property type="nucleotide sequence ID" value="NZ_CP086654.1"/>
</dbReference>
<reference evidence="3 4" key="1">
    <citation type="journal article" date="2022" name="Pathogens">
        <title>Staphylococcus ratti sp. nov. Isolated from a Lab Rat.</title>
        <authorList>
            <person name="Kovarovic V."/>
            <person name="Sedlacek I."/>
            <person name="Petras P."/>
            <person name="Kralova S."/>
            <person name="Maslanova I."/>
            <person name="Svec P."/>
            <person name="Neumann-Schaal M."/>
            <person name="Botka T."/>
            <person name="Gelbicova T."/>
            <person name="Stankova E."/>
            <person name="Doskar J."/>
            <person name="Pantucek R."/>
        </authorList>
    </citation>
    <scope>NUCLEOTIDE SEQUENCE [LARGE SCALE GENOMIC DNA]</scope>
    <source>
        <strain evidence="3 4">CCM 9025</strain>
    </source>
</reference>
<feature type="region of interest" description="Disordered" evidence="1">
    <location>
        <begin position="495"/>
        <end position="532"/>
    </location>
</feature>
<feature type="compositionally biased region" description="Basic residues" evidence="1">
    <location>
        <begin position="515"/>
        <end position="532"/>
    </location>
</feature>
<evidence type="ECO:0000313" key="4">
    <source>
        <dbReference type="Proteomes" id="UP001197626"/>
    </source>
</evidence>
<keyword evidence="4" id="KW-1185">Reference proteome</keyword>
<feature type="domain" description="FAD-dependent urate hydroxylase HpyO/Asp monooxygenase CreE-like FAD/NAD(P)-binding" evidence="2">
    <location>
        <begin position="4"/>
        <end position="160"/>
    </location>
</feature>
<evidence type="ECO:0000313" key="3">
    <source>
        <dbReference type="EMBL" id="UEX90911.1"/>
    </source>
</evidence>
<dbReference type="Gene3D" id="3.50.50.60">
    <property type="entry name" value="FAD/NAD(P)-binding domain"/>
    <property type="match status" value="2"/>
</dbReference>
<dbReference type="PANTHER" id="PTHR40254">
    <property type="entry name" value="BLR0577 PROTEIN"/>
    <property type="match status" value="1"/>
</dbReference>
<dbReference type="EMBL" id="CP086654">
    <property type="protein sequence ID" value="UEX90911.1"/>
    <property type="molecule type" value="Genomic_DNA"/>
</dbReference>
<gene>
    <name evidence="3" type="ORF">LN051_04660</name>
</gene>
<dbReference type="InterPro" id="IPR036188">
    <property type="entry name" value="FAD/NAD-bd_sf"/>
</dbReference>
<protein>
    <submittedName>
        <fullName evidence="3">FAD/NAD(P)-binding protein</fullName>
    </submittedName>
</protein>